<dbReference type="PANTHER" id="PTHR10314">
    <property type="entry name" value="CYSTATHIONINE BETA-SYNTHASE"/>
    <property type="match status" value="1"/>
</dbReference>
<evidence type="ECO:0000313" key="4">
    <source>
        <dbReference type="Proteomes" id="UP000591131"/>
    </source>
</evidence>
<dbReference type="Proteomes" id="UP000591131">
    <property type="component" value="Unassembled WGS sequence"/>
</dbReference>
<organism evidence="3 4">
    <name type="scientific">Perkinsus chesapeaki</name>
    <name type="common">Clam parasite</name>
    <name type="synonym">Perkinsus andrewsi</name>
    <dbReference type="NCBI Taxonomy" id="330153"/>
    <lineage>
        <taxon>Eukaryota</taxon>
        <taxon>Sar</taxon>
        <taxon>Alveolata</taxon>
        <taxon>Perkinsozoa</taxon>
        <taxon>Perkinsea</taxon>
        <taxon>Perkinsida</taxon>
        <taxon>Perkinsidae</taxon>
        <taxon>Perkinsus</taxon>
    </lineage>
</organism>
<evidence type="ECO:0000259" key="2">
    <source>
        <dbReference type="Pfam" id="PF00291"/>
    </source>
</evidence>
<dbReference type="EMBL" id="JAAPAO010000499">
    <property type="protein sequence ID" value="KAF4658309.1"/>
    <property type="molecule type" value="Genomic_DNA"/>
</dbReference>
<dbReference type="InterPro" id="IPR036052">
    <property type="entry name" value="TrpB-like_PALP_sf"/>
</dbReference>
<dbReference type="InterPro" id="IPR001216">
    <property type="entry name" value="P-phosphate_BS"/>
</dbReference>
<gene>
    <name evidence="3" type="ORF">FOL47_008020</name>
</gene>
<accession>A0A7J6LGA1</accession>
<dbReference type="PROSITE" id="PS00901">
    <property type="entry name" value="CYS_SYNTHASE"/>
    <property type="match status" value="1"/>
</dbReference>
<evidence type="ECO:0000256" key="1">
    <source>
        <dbReference type="ARBA" id="ARBA00001933"/>
    </source>
</evidence>
<feature type="non-terminal residue" evidence="3">
    <location>
        <position position="1"/>
    </location>
</feature>
<keyword evidence="4" id="KW-1185">Reference proteome</keyword>
<dbReference type="Gene3D" id="3.40.50.1100">
    <property type="match status" value="2"/>
</dbReference>
<proteinExistence type="predicted"/>
<name>A0A7J6LGA1_PERCH</name>
<dbReference type="Pfam" id="PF00291">
    <property type="entry name" value="PALP"/>
    <property type="match status" value="1"/>
</dbReference>
<dbReference type="AlphaFoldDB" id="A0A7J6LGA1"/>
<dbReference type="SUPFAM" id="SSF53686">
    <property type="entry name" value="Tryptophan synthase beta subunit-like PLP-dependent enzymes"/>
    <property type="match status" value="1"/>
</dbReference>
<comment type="caution">
    <text evidence="3">The sequence shown here is derived from an EMBL/GenBank/DDBJ whole genome shotgun (WGS) entry which is preliminary data.</text>
</comment>
<dbReference type="GO" id="GO:0006535">
    <property type="term" value="P:cysteine biosynthetic process from serine"/>
    <property type="evidence" value="ECO:0007669"/>
    <property type="project" value="InterPro"/>
</dbReference>
<dbReference type="OrthoDB" id="10259545at2759"/>
<feature type="domain" description="Tryptophan synthase beta chain-like PALP" evidence="2">
    <location>
        <begin position="48"/>
        <end position="126"/>
    </location>
</feature>
<dbReference type="InterPro" id="IPR001926">
    <property type="entry name" value="TrpB-like_PALP"/>
</dbReference>
<comment type="cofactor">
    <cofactor evidence="1">
        <name>pyridoxal 5'-phosphate</name>
        <dbReference type="ChEBI" id="CHEBI:597326"/>
    </cofactor>
</comment>
<reference evidence="3 4" key="1">
    <citation type="submission" date="2020-04" db="EMBL/GenBank/DDBJ databases">
        <title>Perkinsus chesapeaki whole genome sequence.</title>
        <authorList>
            <person name="Bogema D.R."/>
        </authorList>
    </citation>
    <scope>NUCLEOTIDE SEQUENCE [LARGE SCALE GENOMIC DNA]</scope>
    <source>
        <strain evidence="3">ATCC PRA-425</strain>
    </source>
</reference>
<dbReference type="InterPro" id="IPR050214">
    <property type="entry name" value="Cys_Synth/Cystath_Beta-Synth"/>
</dbReference>
<sequence>MTFPDYDGLKKCTWKVGDGLAECPHKIFGKTSKSSAAGSGLKVDSALELVGKTPLIKLERVMKEFDLPCELWAKAEYFNPGGSVKDRIALRMIEAAEEEGRIRPGDTLIEPTSGNTGTGLCLAAAIK</sequence>
<protein>
    <recommendedName>
        <fullName evidence="2">Tryptophan synthase beta chain-like PALP domain-containing protein</fullName>
    </recommendedName>
</protein>
<evidence type="ECO:0000313" key="3">
    <source>
        <dbReference type="EMBL" id="KAF4658309.1"/>
    </source>
</evidence>